<dbReference type="PANTHER" id="PTHR31157">
    <property type="entry name" value="SCP DOMAIN-CONTAINING PROTEIN"/>
    <property type="match status" value="1"/>
</dbReference>
<protein>
    <submittedName>
        <fullName evidence="3">SCP-like extracellular</fullName>
    </submittedName>
</protein>
<evidence type="ECO:0000313" key="3">
    <source>
        <dbReference type="EMBL" id="ADB53130.1"/>
    </source>
</evidence>
<dbReference type="eggNOG" id="COG2340">
    <property type="taxonomic scope" value="Bacteria"/>
</dbReference>
<sequence length="197" mass="21108" precursor="true">MRHRLFTRVVTLVLASYVALPAAAHGARPARSADTGQPSACSSARVAVTAATVDKASDATLCLLNRERASRGLAPLRIDAKLGRVARAHSLDMVRKGYFEHESRDGRTPFQRMLAARYVPKGASWTLGENIGWGTEELAQPAALVKAWMDSPGHRANILNGRFREIGIGIVPGVPVHDDGLAGQAGATYTTDFGRHS</sequence>
<dbReference type="KEGG" id="cwo:Cwoe_4717"/>
<accession>D3FA35</accession>
<proteinExistence type="predicted"/>
<dbReference type="CDD" id="cd05379">
    <property type="entry name" value="CAP_bacterial"/>
    <property type="match status" value="1"/>
</dbReference>
<reference evidence="3 4" key="1">
    <citation type="journal article" date="2010" name="Stand. Genomic Sci.">
        <title>Complete genome sequence of Conexibacter woesei type strain (ID131577).</title>
        <authorList>
            <person name="Pukall R."/>
            <person name="Lapidus A."/>
            <person name="Glavina Del Rio T."/>
            <person name="Copeland A."/>
            <person name="Tice H."/>
            <person name="Cheng J.-F."/>
            <person name="Lucas S."/>
            <person name="Chen F."/>
            <person name="Nolan M."/>
            <person name="Bruce D."/>
            <person name="Goodwin L."/>
            <person name="Pitluck S."/>
            <person name="Mavromatis K."/>
            <person name="Ivanova N."/>
            <person name="Ovchinnikova G."/>
            <person name="Pati A."/>
            <person name="Chen A."/>
            <person name="Palaniappan K."/>
            <person name="Land M."/>
            <person name="Hauser L."/>
            <person name="Chang Y.-J."/>
            <person name="Jeffries C.D."/>
            <person name="Chain P."/>
            <person name="Meincke L."/>
            <person name="Sims D."/>
            <person name="Brettin T."/>
            <person name="Detter J.C."/>
            <person name="Rohde M."/>
            <person name="Goeker M."/>
            <person name="Bristow J."/>
            <person name="Eisen J.A."/>
            <person name="Markowitz V."/>
            <person name="Kyrpides N.C."/>
            <person name="Klenk H.-P."/>
            <person name="Hugenholtz P."/>
        </authorList>
    </citation>
    <scope>NUCLEOTIDE SEQUENCE [LARGE SCALE GENOMIC DNA]</scope>
    <source>
        <strain evidence="4">DSM 14684 / CIP 108061 / JCM 11494 / NBRC 100937 / ID131577</strain>
    </source>
</reference>
<evidence type="ECO:0000256" key="1">
    <source>
        <dbReference type="SAM" id="SignalP"/>
    </source>
</evidence>
<dbReference type="InterPro" id="IPR014044">
    <property type="entry name" value="CAP_dom"/>
</dbReference>
<feature type="domain" description="SCP" evidence="2">
    <location>
        <begin position="63"/>
        <end position="172"/>
    </location>
</feature>
<dbReference type="Proteomes" id="UP000008229">
    <property type="component" value="Chromosome"/>
</dbReference>
<gene>
    <name evidence="3" type="ordered locus">Cwoe_4717</name>
</gene>
<dbReference type="Pfam" id="PF00188">
    <property type="entry name" value="CAP"/>
    <property type="match status" value="1"/>
</dbReference>
<dbReference type="PANTHER" id="PTHR31157:SF1">
    <property type="entry name" value="SCP DOMAIN-CONTAINING PROTEIN"/>
    <property type="match status" value="1"/>
</dbReference>
<dbReference type="RefSeq" id="WP_012936181.1">
    <property type="nucleotide sequence ID" value="NC_013739.1"/>
</dbReference>
<dbReference type="STRING" id="469383.Cwoe_4717"/>
<name>D3FA35_CONWI</name>
<keyword evidence="1" id="KW-0732">Signal</keyword>
<organism evidence="3 4">
    <name type="scientific">Conexibacter woesei (strain DSM 14684 / CCUG 47730 / CIP 108061 / JCM 11494 / NBRC 100937 / ID131577)</name>
    <dbReference type="NCBI Taxonomy" id="469383"/>
    <lineage>
        <taxon>Bacteria</taxon>
        <taxon>Bacillati</taxon>
        <taxon>Actinomycetota</taxon>
        <taxon>Thermoleophilia</taxon>
        <taxon>Solirubrobacterales</taxon>
        <taxon>Conexibacteraceae</taxon>
        <taxon>Conexibacter</taxon>
    </lineage>
</organism>
<dbReference type="EMBL" id="CP001854">
    <property type="protein sequence ID" value="ADB53130.1"/>
    <property type="molecule type" value="Genomic_DNA"/>
</dbReference>
<reference evidence="4" key="2">
    <citation type="submission" date="2010-01" db="EMBL/GenBank/DDBJ databases">
        <title>The complete genome of Conexibacter woesei DSM 14684.</title>
        <authorList>
            <consortium name="US DOE Joint Genome Institute (JGI-PGF)"/>
            <person name="Lucas S."/>
            <person name="Copeland A."/>
            <person name="Lapidus A."/>
            <person name="Glavina del Rio T."/>
            <person name="Dalin E."/>
            <person name="Tice H."/>
            <person name="Bruce D."/>
            <person name="Goodwin L."/>
            <person name="Pitluck S."/>
            <person name="Kyrpides N."/>
            <person name="Mavromatis K."/>
            <person name="Ivanova N."/>
            <person name="Mikhailova N."/>
            <person name="Chertkov O."/>
            <person name="Brettin T."/>
            <person name="Detter J.C."/>
            <person name="Han C."/>
            <person name="Larimer F."/>
            <person name="Land M."/>
            <person name="Hauser L."/>
            <person name="Markowitz V."/>
            <person name="Cheng J.-F."/>
            <person name="Hugenholtz P."/>
            <person name="Woyke T."/>
            <person name="Wu D."/>
            <person name="Pukall R."/>
            <person name="Steenblock K."/>
            <person name="Schneider S."/>
            <person name="Klenk H.-P."/>
            <person name="Eisen J.A."/>
        </authorList>
    </citation>
    <scope>NUCLEOTIDE SEQUENCE [LARGE SCALE GENOMIC DNA]</scope>
    <source>
        <strain evidence="4">DSM 14684 / CIP 108061 / JCM 11494 / NBRC 100937 / ID131577</strain>
    </source>
</reference>
<feature type="signal peptide" evidence="1">
    <location>
        <begin position="1"/>
        <end position="26"/>
    </location>
</feature>
<feature type="chain" id="PRO_5039376136" evidence="1">
    <location>
        <begin position="27"/>
        <end position="197"/>
    </location>
</feature>
<dbReference type="InterPro" id="IPR035940">
    <property type="entry name" value="CAP_sf"/>
</dbReference>
<evidence type="ECO:0000313" key="4">
    <source>
        <dbReference type="Proteomes" id="UP000008229"/>
    </source>
</evidence>
<dbReference type="Gene3D" id="3.40.33.10">
    <property type="entry name" value="CAP"/>
    <property type="match status" value="1"/>
</dbReference>
<dbReference type="OrthoDB" id="68195at2"/>
<dbReference type="AlphaFoldDB" id="D3FA35"/>
<keyword evidence="4" id="KW-1185">Reference proteome</keyword>
<dbReference type="HOGENOM" id="CLU_048111_3_1_11"/>
<evidence type="ECO:0000259" key="2">
    <source>
        <dbReference type="Pfam" id="PF00188"/>
    </source>
</evidence>
<dbReference type="SUPFAM" id="SSF55797">
    <property type="entry name" value="PR-1-like"/>
    <property type="match status" value="1"/>
</dbReference>